<evidence type="ECO:0000256" key="1">
    <source>
        <dbReference type="SAM" id="MobiDB-lite"/>
    </source>
</evidence>
<proteinExistence type="predicted"/>
<accession>A0A1G9C2H1</accession>
<sequence length="190" mass="19854">MSQLIVIGFDAEADAFALRQELGAAQKEYLLRLEDAVVVTRPTEGEYQLHQGLNLTGAGALTGTFWGGLIGLLFLNPLAGAAIGAASGALAGNATDYGINDDFIRQIGKTVPVGSGAVFILARDFNLDKLMPRLEKYEGRARVIQTSLSNADEARLRDALAGSSGRMPQVGDAPVPDATAAHPPGVPGRP</sequence>
<dbReference type="Proteomes" id="UP000199555">
    <property type="component" value="Unassembled WGS sequence"/>
</dbReference>
<keyword evidence="3" id="KW-1185">Reference proteome</keyword>
<dbReference type="InterPro" id="IPR009200">
    <property type="entry name" value="DUF1269_membrane"/>
</dbReference>
<dbReference type="OrthoDB" id="275223at2"/>
<evidence type="ECO:0000313" key="2">
    <source>
        <dbReference type="EMBL" id="SDK45853.1"/>
    </source>
</evidence>
<dbReference type="InterPro" id="IPR000540">
    <property type="entry name" value="Flag_MotA_CS"/>
</dbReference>
<dbReference type="AlphaFoldDB" id="A0A1G9C2H1"/>
<dbReference type="Pfam" id="PF06897">
    <property type="entry name" value="DUF1269"/>
    <property type="match status" value="1"/>
</dbReference>
<protein>
    <submittedName>
        <fullName evidence="2">Uncharacterized membrane protein</fullName>
    </submittedName>
</protein>
<dbReference type="RefSeq" id="WP_090751477.1">
    <property type="nucleotide sequence ID" value="NZ_FNGE01000001.1"/>
</dbReference>
<reference evidence="3" key="1">
    <citation type="submission" date="2016-10" db="EMBL/GenBank/DDBJ databases">
        <authorList>
            <person name="Varghese N."/>
            <person name="Submissions S."/>
        </authorList>
    </citation>
    <scope>NUCLEOTIDE SEQUENCE [LARGE SCALE GENOMIC DNA]</scope>
    <source>
        <strain evidence="3">CGMCC 1.7655</strain>
    </source>
</reference>
<dbReference type="STRING" id="525640.SAMN04487971_10166"/>
<dbReference type="PROSITE" id="PS01307">
    <property type="entry name" value="MOTA"/>
    <property type="match status" value="1"/>
</dbReference>
<gene>
    <name evidence="2" type="ORF">SAMN04487971_10166</name>
</gene>
<name>A0A1G9C2H1_9RHOB</name>
<organism evidence="2 3">
    <name type="scientific">Paracoccus chinensis</name>
    <dbReference type="NCBI Taxonomy" id="525640"/>
    <lineage>
        <taxon>Bacteria</taxon>
        <taxon>Pseudomonadati</taxon>
        <taxon>Pseudomonadota</taxon>
        <taxon>Alphaproteobacteria</taxon>
        <taxon>Rhodobacterales</taxon>
        <taxon>Paracoccaceae</taxon>
        <taxon>Paracoccus</taxon>
    </lineage>
</organism>
<dbReference type="EMBL" id="FNGE01000001">
    <property type="protein sequence ID" value="SDK45853.1"/>
    <property type="molecule type" value="Genomic_DNA"/>
</dbReference>
<feature type="region of interest" description="Disordered" evidence="1">
    <location>
        <begin position="162"/>
        <end position="190"/>
    </location>
</feature>
<evidence type="ECO:0000313" key="3">
    <source>
        <dbReference type="Proteomes" id="UP000199555"/>
    </source>
</evidence>